<dbReference type="EMBL" id="JAIWYP010000009">
    <property type="protein sequence ID" value="KAH3771453.1"/>
    <property type="molecule type" value="Genomic_DNA"/>
</dbReference>
<feature type="compositionally biased region" description="Basic and acidic residues" evidence="1">
    <location>
        <begin position="40"/>
        <end position="57"/>
    </location>
</feature>
<dbReference type="Proteomes" id="UP000828390">
    <property type="component" value="Unassembled WGS sequence"/>
</dbReference>
<name>A0A9D4IGX7_DREPO</name>
<reference evidence="2" key="1">
    <citation type="journal article" date="2019" name="bioRxiv">
        <title>The Genome of the Zebra Mussel, Dreissena polymorpha: A Resource for Invasive Species Research.</title>
        <authorList>
            <person name="McCartney M.A."/>
            <person name="Auch B."/>
            <person name="Kono T."/>
            <person name="Mallez S."/>
            <person name="Zhang Y."/>
            <person name="Obille A."/>
            <person name="Becker A."/>
            <person name="Abrahante J.E."/>
            <person name="Garbe J."/>
            <person name="Badalamenti J.P."/>
            <person name="Herman A."/>
            <person name="Mangelson H."/>
            <person name="Liachko I."/>
            <person name="Sullivan S."/>
            <person name="Sone E.D."/>
            <person name="Koren S."/>
            <person name="Silverstein K.A.T."/>
            <person name="Beckman K.B."/>
            <person name="Gohl D.M."/>
        </authorList>
    </citation>
    <scope>NUCLEOTIDE SEQUENCE</scope>
    <source>
        <strain evidence="2">Duluth1</strain>
        <tissue evidence="2">Whole animal</tissue>
    </source>
</reference>
<evidence type="ECO:0000256" key="1">
    <source>
        <dbReference type="SAM" id="MobiDB-lite"/>
    </source>
</evidence>
<organism evidence="2 3">
    <name type="scientific">Dreissena polymorpha</name>
    <name type="common">Zebra mussel</name>
    <name type="synonym">Mytilus polymorpha</name>
    <dbReference type="NCBI Taxonomy" id="45954"/>
    <lineage>
        <taxon>Eukaryota</taxon>
        <taxon>Metazoa</taxon>
        <taxon>Spiralia</taxon>
        <taxon>Lophotrochozoa</taxon>
        <taxon>Mollusca</taxon>
        <taxon>Bivalvia</taxon>
        <taxon>Autobranchia</taxon>
        <taxon>Heteroconchia</taxon>
        <taxon>Euheterodonta</taxon>
        <taxon>Imparidentia</taxon>
        <taxon>Neoheterodontei</taxon>
        <taxon>Myida</taxon>
        <taxon>Dreissenoidea</taxon>
        <taxon>Dreissenidae</taxon>
        <taxon>Dreissena</taxon>
    </lineage>
</organism>
<comment type="caution">
    <text evidence="2">The sequence shown here is derived from an EMBL/GenBank/DDBJ whole genome shotgun (WGS) entry which is preliminary data.</text>
</comment>
<accession>A0A9D4IGX7</accession>
<evidence type="ECO:0000313" key="2">
    <source>
        <dbReference type="EMBL" id="KAH3771453.1"/>
    </source>
</evidence>
<sequence length="57" mass="6515">MYWIWYPPSDWEVTGSIPDVGEFLRSPPKTPSTGSKPRKGIPERLNKPKAFDAIELK</sequence>
<gene>
    <name evidence="2" type="ORF">DPMN_172772</name>
</gene>
<feature type="region of interest" description="Disordered" evidence="1">
    <location>
        <begin position="22"/>
        <end position="57"/>
    </location>
</feature>
<dbReference type="AlphaFoldDB" id="A0A9D4IGX7"/>
<proteinExistence type="predicted"/>
<keyword evidence="3" id="KW-1185">Reference proteome</keyword>
<feature type="compositionally biased region" description="Low complexity" evidence="1">
    <location>
        <begin position="25"/>
        <end position="35"/>
    </location>
</feature>
<protein>
    <submittedName>
        <fullName evidence="2">Uncharacterized protein</fullName>
    </submittedName>
</protein>
<reference evidence="2" key="2">
    <citation type="submission" date="2020-11" db="EMBL/GenBank/DDBJ databases">
        <authorList>
            <person name="McCartney M.A."/>
            <person name="Auch B."/>
            <person name="Kono T."/>
            <person name="Mallez S."/>
            <person name="Becker A."/>
            <person name="Gohl D.M."/>
            <person name="Silverstein K.A.T."/>
            <person name="Koren S."/>
            <person name="Bechman K.B."/>
            <person name="Herman A."/>
            <person name="Abrahante J.E."/>
            <person name="Garbe J."/>
        </authorList>
    </citation>
    <scope>NUCLEOTIDE SEQUENCE</scope>
    <source>
        <strain evidence="2">Duluth1</strain>
        <tissue evidence="2">Whole animal</tissue>
    </source>
</reference>
<evidence type="ECO:0000313" key="3">
    <source>
        <dbReference type="Proteomes" id="UP000828390"/>
    </source>
</evidence>